<comment type="pathway">
    <text evidence="1">tRNA modification; tRNA-queuosine biosynthesis.</text>
</comment>
<comment type="similarity">
    <text evidence="1">Belongs to the QueA family.</text>
</comment>
<dbReference type="GO" id="GO:0005737">
    <property type="term" value="C:cytoplasm"/>
    <property type="evidence" value="ECO:0007669"/>
    <property type="project" value="UniProtKB-SubCell"/>
</dbReference>
<sequence>MDRELDKLRNIRIEDYTYNLPDERIAKFPLAEREASKLLIYRGGRIEESRFSEVRHLLRAGQMLVFNNTKVIHARLFFRKATGAVIEVFCLEPYLPVDYAQNFAARDSCEWSCMVGNLKKWKEGSIACDFTYGEATYRLTAEKVRQQEGELIIRFSWTGGLSFSEVLEGCGRIPIPPYLNRESEASDEVRYQTVYSKEEGSVAAPTAGLHFTRAILNDLKEKGVHVRELTLHVGAGTFRPVKAETIGDHDMHTEHLVISRELVEQLKEKTGDIVAVGTTSVRTLESLYWMGVKRLAGQEDFFTLGQWEAYTLPQDYSLREAMEALCGWFDTACQELLKARTTIIIVPGYRYRVIDAMFTNFHQPQSTLLLLVGAAVGEDWHKIYDYALTHDFRFLSYGDSSLLEVKKS</sequence>
<comment type="subunit">
    <text evidence="1">Monomer.</text>
</comment>
<keyword evidence="1" id="KW-0949">S-adenosyl-L-methionine</keyword>
<comment type="function">
    <text evidence="1">Transfers and isomerizes the ribose moiety from AdoMet to the 7-aminomethyl group of 7-deazaguanine (preQ1-tRNA) to give epoxyqueuosine (oQ-tRNA).</text>
</comment>
<dbReference type="Gene3D" id="2.40.10.240">
    <property type="entry name" value="QueA-like"/>
    <property type="match status" value="1"/>
</dbReference>
<dbReference type="UniPathway" id="UPA00392"/>
<dbReference type="Gene3D" id="3.40.1780.10">
    <property type="entry name" value="QueA-like"/>
    <property type="match status" value="1"/>
</dbReference>
<keyword evidence="1 2" id="KW-0808">Transferase</keyword>
<organism evidence="2 3">
    <name type="scientific">Odoribacter splanchnicus</name>
    <dbReference type="NCBI Taxonomy" id="28118"/>
    <lineage>
        <taxon>Bacteria</taxon>
        <taxon>Pseudomonadati</taxon>
        <taxon>Bacteroidota</taxon>
        <taxon>Bacteroidia</taxon>
        <taxon>Bacteroidales</taxon>
        <taxon>Odoribacteraceae</taxon>
        <taxon>Odoribacter</taxon>
    </lineage>
</organism>
<name>A0A412TX78_9BACT</name>
<evidence type="ECO:0000256" key="1">
    <source>
        <dbReference type="HAMAP-Rule" id="MF_00113"/>
    </source>
</evidence>
<dbReference type="InterPro" id="IPR042119">
    <property type="entry name" value="QueA_dom2"/>
</dbReference>
<comment type="catalytic activity">
    <reaction evidence="1">
        <text>7-aminomethyl-7-carbaguanosine(34) in tRNA + S-adenosyl-L-methionine = epoxyqueuosine(34) in tRNA + adenine + L-methionine + 2 H(+)</text>
        <dbReference type="Rhea" id="RHEA:32155"/>
        <dbReference type="Rhea" id="RHEA-COMP:10342"/>
        <dbReference type="Rhea" id="RHEA-COMP:18582"/>
        <dbReference type="ChEBI" id="CHEBI:15378"/>
        <dbReference type="ChEBI" id="CHEBI:16708"/>
        <dbReference type="ChEBI" id="CHEBI:57844"/>
        <dbReference type="ChEBI" id="CHEBI:59789"/>
        <dbReference type="ChEBI" id="CHEBI:82833"/>
        <dbReference type="ChEBI" id="CHEBI:194443"/>
        <dbReference type="EC" id="2.4.99.17"/>
    </reaction>
</comment>
<keyword evidence="1" id="KW-0963">Cytoplasm</keyword>
<reference evidence="2 3" key="1">
    <citation type="submission" date="2018-08" db="EMBL/GenBank/DDBJ databases">
        <title>A genome reference for cultivated species of the human gut microbiota.</title>
        <authorList>
            <person name="Zou Y."/>
            <person name="Xue W."/>
            <person name="Luo G."/>
        </authorList>
    </citation>
    <scope>NUCLEOTIDE SEQUENCE [LARGE SCALE GENOMIC DNA]</scope>
    <source>
        <strain evidence="2 3">AF16-14</strain>
    </source>
</reference>
<keyword evidence="2" id="KW-0413">Isomerase</keyword>
<gene>
    <name evidence="1" type="primary">queA</name>
    <name evidence="2" type="ORF">DWW57_01880</name>
</gene>
<dbReference type="InterPro" id="IPR003699">
    <property type="entry name" value="QueA"/>
</dbReference>
<evidence type="ECO:0000313" key="3">
    <source>
        <dbReference type="Proteomes" id="UP000284243"/>
    </source>
</evidence>
<evidence type="ECO:0000313" key="2">
    <source>
        <dbReference type="EMBL" id="RGU58487.1"/>
    </source>
</evidence>
<proteinExistence type="inferred from homology"/>
<dbReference type="GO" id="GO:0051075">
    <property type="term" value="F:S-adenosylmethionine:tRNA ribosyltransferase-isomerase activity"/>
    <property type="evidence" value="ECO:0007669"/>
    <property type="project" value="UniProtKB-EC"/>
</dbReference>
<dbReference type="Proteomes" id="UP000284243">
    <property type="component" value="Unassembled WGS sequence"/>
</dbReference>
<dbReference type="Pfam" id="PF02547">
    <property type="entry name" value="Queuosine_synth"/>
    <property type="match status" value="1"/>
</dbReference>
<dbReference type="EC" id="2.4.99.17" evidence="1"/>
<dbReference type="PANTHER" id="PTHR30307:SF0">
    <property type="entry name" value="S-ADENOSYLMETHIONINE:TRNA RIBOSYLTRANSFERASE-ISOMERASE"/>
    <property type="match status" value="1"/>
</dbReference>
<dbReference type="GO" id="GO:0008616">
    <property type="term" value="P:tRNA queuosine(34) biosynthetic process"/>
    <property type="evidence" value="ECO:0007669"/>
    <property type="project" value="UniProtKB-UniRule"/>
</dbReference>
<comment type="subcellular location">
    <subcellularLocation>
        <location evidence="1">Cytoplasm</location>
    </subcellularLocation>
</comment>
<dbReference type="InterPro" id="IPR036100">
    <property type="entry name" value="QueA_sf"/>
</dbReference>
<dbReference type="InterPro" id="IPR042118">
    <property type="entry name" value="QueA_dom1"/>
</dbReference>
<dbReference type="PANTHER" id="PTHR30307">
    <property type="entry name" value="S-ADENOSYLMETHIONINE:TRNA RIBOSYLTRANSFERASE-ISOMERASE"/>
    <property type="match status" value="1"/>
</dbReference>
<dbReference type="RefSeq" id="WP_022160588.1">
    <property type="nucleotide sequence ID" value="NZ_CABJFF010000004.1"/>
</dbReference>
<protein>
    <recommendedName>
        <fullName evidence="1">S-adenosylmethionine:tRNA ribosyltransferase-isomerase</fullName>
        <ecNumber evidence="1">2.4.99.17</ecNumber>
    </recommendedName>
    <alternativeName>
        <fullName evidence="1">Queuosine biosynthesis protein QueA</fullName>
    </alternativeName>
</protein>
<dbReference type="SUPFAM" id="SSF111337">
    <property type="entry name" value="QueA-like"/>
    <property type="match status" value="1"/>
</dbReference>
<dbReference type="AlphaFoldDB" id="A0A412TX78"/>
<comment type="caution">
    <text evidence="2">The sequence shown here is derived from an EMBL/GenBank/DDBJ whole genome shotgun (WGS) entry which is preliminary data.</text>
</comment>
<accession>A0A412TX78</accession>
<keyword evidence="1" id="KW-0671">Queuosine biosynthesis</keyword>
<dbReference type="EMBL" id="QRYC01000002">
    <property type="protein sequence ID" value="RGU58487.1"/>
    <property type="molecule type" value="Genomic_DNA"/>
</dbReference>
<dbReference type="HAMAP" id="MF_00113">
    <property type="entry name" value="QueA"/>
    <property type="match status" value="1"/>
</dbReference>